<feature type="region of interest" description="Disordered" evidence="1">
    <location>
        <begin position="1"/>
        <end position="35"/>
    </location>
</feature>
<accession>A0ABX9I9C0</accession>
<evidence type="ECO:0000256" key="1">
    <source>
        <dbReference type="SAM" id="MobiDB-lite"/>
    </source>
</evidence>
<evidence type="ECO:0000313" key="3">
    <source>
        <dbReference type="Proteomes" id="UP000256324"/>
    </source>
</evidence>
<proteinExistence type="predicted"/>
<dbReference type="Proteomes" id="UP000256324">
    <property type="component" value="Unassembled WGS sequence"/>
</dbReference>
<gene>
    <name evidence="2" type="ORF">CP880_08190</name>
</gene>
<comment type="caution">
    <text evidence="2">The sequence shown here is derived from an EMBL/GenBank/DDBJ whole genome shotgun (WGS) entry which is preliminary data.</text>
</comment>
<protein>
    <submittedName>
        <fullName evidence="2">Uncharacterized protein</fullName>
    </submittedName>
</protein>
<organism evidence="2 3">
    <name type="scientific">Cutibacterium namnetense</name>
    <dbReference type="NCBI Taxonomy" id="1574624"/>
    <lineage>
        <taxon>Bacteria</taxon>
        <taxon>Bacillati</taxon>
        <taxon>Actinomycetota</taxon>
        <taxon>Actinomycetes</taxon>
        <taxon>Propionibacteriales</taxon>
        <taxon>Propionibacteriaceae</taxon>
        <taxon>Cutibacterium</taxon>
    </lineage>
</organism>
<sequence>MHRVNVRLPRIGLGPRHSTVSEVGASPTLSRNGDATRLSPVDLLRRGSDDFRRRGPPSTNVCWSCGMTAGRTA</sequence>
<evidence type="ECO:0000313" key="2">
    <source>
        <dbReference type="EMBL" id="REB69390.1"/>
    </source>
</evidence>
<dbReference type="EMBL" id="PCZS01000002">
    <property type="protein sequence ID" value="REB69390.1"/>
    <property type="molecule type" value="Genomic_DNA"/>
</dbReference>
<keyword evidence="3" id="KW-1185">Reference proteome</keyword>
<reference evidence="2 3" key="1">
    <citation type="submission" date="2017-09" db="EMBL/GenBank/DDBJ databases">
        <authorList>
            <person name="Bumgarner R.E."/>
        </authorList>
    </citation>
    <scope>NUCLEOTIDE SEQUENCE [LARGE SCALE GENOMIC DNA]</scope>
    <source>
        <strain evidence="2 3">T34998</strain>
    </source>
</reference>
<name>A0ABX9I9C0_9ACTN</name>